<gene>
    <name evidence="1" type="ORF">Moror_10756</name>
</gene>
<proteinExistence type="predicted"/>
<keyword evidence="2" id="KW-1185">Reference proteome</keyword>
<accession>V2X2L3</accession>
<dbReference type="KEGG" id="mrr:Moror_10756"/>
<name>V2X2L3_MONRO</name>
<protein>
    <submittedName>
        <fullName evidence="1">Uncharacterized protein</fullName>
    </submittedName>
</protein>
<reference evidence="1 2" key="1">
    <citation type="journal article" date="2014" name="BMC Genomics">
        <title>Genome and secretome analysis of the hemibiotrophic fungal pathogen, Moniliophthora roreri, which causes frosty pod rot disease of cacao: mechanisms of the biotrophic and necrotrophic phases.</title>
        <authorList>
            <person name="Meinhardt L.W."/>
            <person name="Costa G.G.L."/>
            <person name="Thomazella D.P.T."/>
            <person name="Teixeira P.J.P.L."/>
            <person name="Carazzolle M.F."/>
            <person name="Schuster S.C."/>
            <person name="Carlson J.E."/>
            <person name="Guiltinan M.J."/>
            <person name="Mieczkowski P."/>
            <person name="Farmer A."/>
            <person name="Ramaraj T."/>
            <person name="Crozier J."/>
            <person name="Davis R.E."/>
            <person name="Shao J."/>
            <person name="Melnick R.L."/>
            <person name="Pereira G.A.G."/>
            <person name="Bailey B.A."/>
        </authorList>
    </citation>
    <scope>NUCLEOTIDE SEQUENCE [LARGE SCALE GENOMIC DNA]</scope>
    <source>
        <strain evidence="1 2">MCA 2997</strain>
    </source>
</reference>
<sequence>MSEFSSKVLHHCTWYVARVVALGKATILRLAYVKGFIFERITDLLEVRRIRAFDAFSPAEIGSGPISSGEPPLLNEHDAEHSFSVYHRASQIIPSHGLTSVLPTGTWRILVNRGIDLMISIENGVIHMLSLAAIASPDAHCNSDICTLLVVNSDRYSADNVLQSVAGSTSPAISPMDYDSNPAYQ</sequence>
<dbReference type="Proteomes" id="UP000017559">
    <property type="component" value="Unassembled WGS sequence"/>
</dbReference>
<organism evidence="1 2">
    <name type="scientific">Moniliophthora roreri (strain MCA 2997)</name>
    <name type="common">Cocoa frosty pod rot fungus</name>
    <name type="synonym">Crinipellis roreri</name>
    <dbReference type="NCBI Taxonomy" id="1381753"/>
    <lineage>
        <taxon>Eukaryota</taxon>
        <taxon>Fungi</taxon>
        <taxon>Dikarya</taxon>
        <taxon>Basidiomycota</taxon>
        <taxon>Agaricomycotina</taxon>
        <taxon>Agaricomycetes</taxon>
        <taxon>Agaricomycetidae</taxon>
        <taxon>Agaricales</taxon>
        <taxon>Marasmiineae</taxon>
        <taxon>Marasmiaceae</taxon>
        <taxon>Moniliophthora</taxon>
    </lineage>
</organism>
<dbReference type="HOGENOM" id="CLU_1461690_0_0_1"/>
<evidence type="ECO:0000313" key="2">
    <source>
        <dbReference type="Proteomes" id="UP000017559"/>
    </source>
</evidence>
<comment type="caution">
    <text evidence="1">The sequence shown here is derived from an EMBL/GenBank/DDBJ whole genome shotgun (WGS) entry which is preliminary data.</text>
</comment>
<evidence type="ECO:0000313" key="1">
    <source>
        <dbReference type="EMBL" id="ESK88057.1"/>
    </source>
</evidence>
<dbReference type="AlphaFoldDB" id="V2X2L3"/>
<dbReference type="EMBL" id="AWSO01000708">
    <property type="protein sequence ID" value="ESK88057.1"/>
    <property type="molecule type" value="Genomic_DNA"/>
</dbReference>